<dbReference type="InterPro" id="IPR023606">
    <property type="entry name" value="CoA-Trfase_III_dom_1_sf"/>
</dbReference>
<dbReference type="InterPro" id="IPR044855">
    <property type="entry name" value="CoA-Trfase_III_dom3_sf"/>
</dbReference>
<dbReference type="PANTHER" id="PTHR48207">
    <property type="entry name" value="SUCCINATE--HYDROXYMETHYLGLUTARATE COA-TRANSFERASE"/>
    <property type="match status" value="1"/>
</dbReference>
<reference evidence="2 3" key="1">
    <citation type="journal article" date="2015" name="Genome Announc.">
        <title>Complete Genome Sequence of a Novel Bacterium within the Family Rhodocyclaceae That Degrades Polycyclic Aromatic Hydrocarbons.</title>
        <authorList>
            <person name="Singleton D.R."/>
            <person name="Dickey A.N."/>
            <person name="Scholl E.H."/>
            <person name="Wright F.A."/>
            <person name="Aitken M.D."/>
        </authorList>
    </citation>
    <scope>NUCLEOTIDE SEQUENCE [LARGE SCALE GENOMIC DNA]</scope>
    <source>
        <strain evidence="3">PG1-Ca6</strain>
    </source>
</reference>
<accession>A0A0C5IXI0</accession>
<dbReference type="Gene3D" id="3.30.1540.10">
    <property type="entry name" value="formyl-coa transferase, domain 3"/>
    <property type="match status" value="1"/>
</dbReference>
<dbReference type="Pfam" id="PF02515">
    <property type="entry name" value="CoA_transf_3"/>
    <property type="match status" value="1"/>
</dbReference>
<dbReference type="Gene3D" id="3.40.50.10540">
    <property type="entry name" value="Crotonobetainyl-coa:carnitine coa-transferase, domain 1"/>
    <property type="match status" value="1"/>
</dbReference>
<dbReference type="EMBL" id="CP010554">
    <property type="protein sequence ID" value="AJP47417.1"/>
    <property type="molecule type" value="Genomic_DNA"/>
</dbReference>
<dbReference type="RefSeq" id="WP_202635606.1">
    <property type="nucleotide sequence ID" value="NZ_CP010554.1"/>
</dbReference>
<dbReference type="AlphaFoldDB" id="A0A0C5IXI0"/>
<keyword evidence="3" id="KW-1185">Reference proteome</keyword>
<dbReference type="GO" id="GO:0008410">
    <property type="term" value="F:CoA-transferase activity"/>
    <property type="evidence" value="ECO:0007669"/>
    <property type="project" value="TreeGrafter"/>
</dbReference>
<dbReference type="Proteomes" id="UP000061603">
    <property type="component" value="Chromosome"/>
</dbReference>
<gene>
    <name evidence="2" type="ORF">PG1C_01015</name>
</gene>
<dbReference type="InterPro" id="IPR003673">
    <property type="entry name" value="CoA-Trfase_fam_III"/>
</dbReference>
<sequence>MKELTPSITASTGATDVTGTPGALSGLKVIDLSRVLGGPFCAQTLADHGAQVIKVEPPQGDETRAWGPPFNDTGLAAYYLGVNRNKQGMVIDLSSTEGREIVLRLLEDADVLIENFKIGTMERWGLGYEEVLRARFPRLIHCRVSGFGADGPLGGAPGYDAVAQAMSGLMSINGSPESGATRIGVPIVDLATGLSATIGVLLALAERNRSGVGQFVDATLYDTAIALLHPHASNWFISGNPPRRSGNAHPNIVPYDKYPTRTCEMFLGIGNNGQFRKFCAYLGKPELATDHRFMDNSDRIANRTVLRELLEAELSHVDGHALCENLIAAGVPAGPVLSIPEVLTHPHTLHRKMAITTATYTGTGIPLKLSRTPGNITSPSPAFGEHTREILEAHGYDANEVQALLDEGVVIAAPTV</sequence>
<dbReference type="PANTHER" id="PTHR48207:SF3">
    <property type="entry name" value="SUCCINATE--HYDROXYMETHYLGLUTARATE COA-TRANSFERASE"/>
    <property type="match status" value="1"/>
</dbReference>
<evidence type="ECO:0000313" key="2">
    <source>
        <dbReference type="EMBL" id="AJP47417.1"/>
    </source>
</evidence>
<evidence type="ECO:0000313" key="3">
    <source>
        <dbReference type="Proteomes" id="UP000061603"/>
    </source>
</evidence>
<dbReference type="PATRIC" id="fig|1565605.3.peg.214"/>
<dbReference type="KEGG" id="rbu:PG1C_01015"/>
<protein>
    <submittedName>
        <fullName evidence="2">Carnitine dehydratase</fullName>
    </submittedName>
</protein>
<dbReference type="HOGENOM" id="CLU_033975_0_0_4"/>
<dbReference type="STRING" id="1565605.PG1C_01015"/>
<dbReference type="InterPro" id="IPR050483">
    <property type="entry name" value="CoA-transferase_III_domain"/>
</dbReference>
<dbReference type="SUPFAM" id="SSF89796">
    <property type="entry name" value="CoA-transferase family III (CaiB/BaiF)"/>
    <property type="match status" value="1"/>
</dbReference>
<name>A0A0C5IXI0_9PROT</name>
<evidence type="ECO:0000256" key="1">
    <source>
        <dbReference type="ARBA" id="ARBA00022679"/>
    </source>
</evidence>
<keyword evidence="1" id="KW-0808">Transferase</keyword>
<organism evidence="2 3">
    <name type="scientific">Rugosibacter aromaticivorans</name>
    <dbReference type="NCBI Taxonomy" id="1565605"/>
    <lineage>
        <taxon>Bacteria</taxon>
        <taxon>Pseudomonadati</taxon>
        <taxon>Pseudomonadota</taxon>
        <taxon>Betaproteobacteria</taxon>
        <taxon>Nitrosomonadales</taxon>
        <taxon>Sterolibacteriaceae</taxon>
        <taxon>Rugosibacter</taxon>
    </lineage>
</organism>
<proteinExistence type="predicted"/>